<evidence type="ECO:0000313" key="3">
    <source>
        <dbReference type="EMBL" id="CAB5046678.1"/>
    </source>
</evidence>
<accession>A0A6J6AG44</accession>
<protein>
    <submittedName>
        <fullName evidence="1">Unannotated protein</fullName>
    </submittedName>
</protein>
<evidence type="ECO:0000313" key="2">
    <source>
        <dbReference type="EMBL" id="CAB4758385.1"/>
    </source>
</evidence>
<evidence type="ECO:0000313" key="1">
    <source>
        <dbReference type="EMBL" id="CAB4367650.1"/>
    </source>
</evidence>
<dbReference type="EMBL" id="CAFBQH010000018">
    <property type="protein sequence ID" value="CAB5046678.1"/>
    <property type="molecule type" value="Genomic_DNA"/>
</dbReference>
<sequence length="88" mass="10325">MTDIQIPQAPKAHARIAFLGAVSPHWEVYADWGDQTVLDEFRSRVLARLVLLPRDDPQFRRNMARIVRDAERELISIEWDMGDPDYEF</sequence>
<name>A0A6J6AG44_9ZZZZ</name>
<dbReference type="EMBL" id="CAETWZ010000027">
    <property type="protein sequence ID" value="CAB4367650.1"/>
    <property type="molecule type" value="Genomic_DNA"/>
</dbReference>
<reference evidence="1" key="1">
    <citation type="submission" date="2020-05" db="EMBL/GenBank/DDBJ databases">
        <authorList>
            <person name="Chiriac C."/>
            <person name="Salcher M."/>
            <person name="Ghai R."/>
            <person name="Kavagutti S V."/>
        </authorList>
    </citation>
    <scope>NUCLEOTIDE SEQUENCE</scope>
</reference>
<organism evidence="1">
    <name type="scientific">freshwater metagenome</name>
    <dbReference type="NCBI Taxonomy" id="449393"/>
    <lineage>
        <taxon>unclassified sequences</taxon>
        <taxon>metagenomes</taxon>
        <taxon>ecological metagenomes</taxon>
    </lineage>
</organism>
<dbReference type="EMBL" id="CAEZZL010000025">
    <property type="protein sequence ID" value="CAB4758385.1"/>
    <property type="molecule type" value="Genomic_DNA"/>
</dbReference>
<dbReference type="AlphaFoldDB" id="A0A6J6AG44"/>
<proteinExistence type="predicted"/>
<gene>
    <name evidence="2" type="ORF">UFOPK2870_00488</name>
    <name evidence="1" type="ORF">UFOPK4179_00438</name>
    <name evidence="3" type="ORF">UFOPK4293_00432</name>
</gene>